<evidence type="ECO:0000313" key="3">
    <source>
        <dbReference type="Proteomes" id="UP001197247"/>
    </source>
</evidence>
<dbReference type="InterPro" id="IPR011033">
    <property type="entry name" value="PRC_barrel-like_sf"/>
</dbReference>
<gene>
    <name evidence="2" type="ORF">KIH74_33280</name>
</gene>
<organism evidence="2 3">
    <name type="scientific">Kineosporia corallincola</name>
    <dbReference type="NCBI Taxonomy" id="2835133"/>
    <lineage>
        <taxon>Bacteria</taxon>
        <taxon>Bacillati</taxon>
        <taxon>Actinomycetota</taxon>
        <taxon>Actinomycetes</taxon>
        <taxon>Kineosporiales</taxon>
        <taxon>Kineosporiaceae</taxon>
        <taxon>Kineosporia</taxon>
    </lineage>
</organism>
<dbReference type="RefSeq" id="WP_214160406.1">
    <property type="nucleotide sequence ID" value="NZ_JAHBAY010000021.1"/>
</dbReference>
<accession>A0ABS5TST9</accession>
<evidence type="ECO:0000313" key="2">
    <source>
        <dbReference type="EMBL" id="MBT0773865.1"/>
    </source>
</evidence>
<dbReference type="SUPFAM" id="SSF50346">
    <property type="entry name" value="PRC-barrel domain"/>
    <property type="match status" value="1"/>
</dbReference>
<evidence type="ECO:0000256" key="1">
    <source>
        <dbReference type="SAM" id="MobiDB-lite"/>
    </source>
</evidence>
<name>A0ABS5TST9_9ACTN</name>
<keyword evidence="3" id="KW-1185">Reference proteome</keyword>
<comment type="caution">
    <text evidence="2">The sequence shown here is derived from an EMBL/GenBank/DDBJ whole genome shotgun (WGS) entry which is preliminary data.</text>
</comment>
<proteinExistence type="predicted"/>
<dbReference type="EMBL" id="JAHBAY010000021">
    <property type="protein sequence ID" value="MBT0773865.1"/>
    <property type="molecule type" value="Genomic_DNA"/>
</dbReference>
<dbReference type="Proteomes" id="UP001197247">
    <property type="component" value="Unassembled WGS sequence"/>
</dbReference>
<reference evidence="2 3" key="1">
    <citation type="submission" date="2021-05" db="EMBL/GenBank/DDBJ databases">
        <title>Kineosporia and Streptomyces sp. nov. two new marine actinobacteria isolated from Coral.</title>
        <authorList>
            <person name="Buangrab K."/>
            <person name="Sutthacheep M."/>
            <person name="Yeemin T."/>
            <person name="Harunari E."/>
            <person name="Igarashi Y."/>
            <person name="Kanchanasin P."/>
            <person name="Tanasupawat S."/>
            <person name="Phongsopitanun W."/>
        </authorList>
    </citation>
    <scope>NUCLEOTIDE SEQUENCE [LARGE SCALE GENOMIC DNA]</scope>
    <source>
        <strain evidence="2 3">J2-2</strain>
    </source>
</reference>
<feature type="region of interest" description="Disordered" evidence="1">
    <location>
        <begin position="144"/>
        <end position="165"/>
    </location>
</feature>
<protein>
    <recommendedName>
        <fullName evidence="4">PRC-barrel domain-containing protein</fullName>
    </recommendedName>
</protein>
<evidence type="ECO:0008006" key="4">
    <source>
        <dbReference type="Google" id="ProtNLM"/>
    </source>
</evidence>
<sequence>MTLTAEEVRTYVGRMVFDSDHEMLGPVEGIYFNDSTGVPEWLSFSTDFLSYRDAFVPAATVVPFGEGISLPLDREILRHMPRIKPREGALSSAQVARLHEYFGTFSGEHFSSAHEGAPIKAVAPLIPAQRSGFRGRSFEVAFGTGAPVPGEPHDVTLQGTGNHAP</sequence>